<dbReference type="GO" id="GO:0005737">
    <property type="term" value="C:cytoplasm"/>
    <property type="evidence" value="ECO:0007669"/>
    <property type="project" value="TreeGrafter"/>
</dbReference>
<dbReference type="GO" id="GO:0005634">
    <property type="term" value="C:nucleus"/>
    <property type="evidence" value="ECO:0007669"/>
    <property type="project" value="InterPro"/>
</dbReference>
<feature type="compositionally biased region" description="Polar residues" evidence="3">
    <location>
        <begin position="80"/>
        <end position="94"/>
    </location>
</feature>
<keyword evidence="1" id="KW-0343">GTPase activation</keyword>
<accession>A0A397SNU0</accession>
<dbReference type="EMBL" id="QKYT01000292">
    <property type="protein sequence ID" value="RIA87793.1"/>
    <property type="molecule type" value="Genomic_DNA"/>
</dbReference>
<evidence type="ECO:0000313" key="5">
    <source>
        <dbReference type="EMBL" id="RIA87793.1"/>
    </source>
</evidence>
<proteinExistence type="predicted"/>
<evidence type="ECO:0000256" key="3">
    <source>
        <dbReference type="SAM" id="MobiDB-lite"/>
    </source>
</evidence>
<dbReference type="STRING" id="658196.A0A397SNU0"/>
<comment type="caution">
    <text evidence="5">The sequence shown here is derived from an EMBL/GenBank/DDBJ whole genome shotgun (WGS) entry which is preliminary data.</text>
</comment>
<feature type="region of interest" description="Disordered" evidence="3">
    <location>
        <begin position="1"/>
        <end position="200"/>
    </location>
</feature>
<feature type="compositionally biased region" description="Polar residues" evidence="3">
    <location>
        <begin position="1"/>
        <end position="20"/>
    </location>
</feature>
<organism evidence="5 6">
    <name type="scientific">Glomus cerebriforme</name>
    <dbReference type="NCBI Taxonomy" id="658196"/>
    <lineage>
        <taxon>Eukaryota</taxon>
        <taxon>Fungi</taxon>
        <taxon>Fungi incertae sedis</taxon>
        <taxon>Mucoromycota</taxon>
        <taxon>Glomeromycotina</taxon>
        <taxon>Glomeromycetes</taxon>
        <taxon>Glomerales</taxon>
        <taxon>Glomeraceae</taxon>
        <taxon>Glomus</taxon>
    </lineage>
</organism>
<evidence type="ECO:0000256" key="1">
    <source>
        <dbReference type="ARBA" id="ARBA00022468"/>
    </source>
</evidence>
<dbReference type="PANTHER" id="PTHR10063:SF11">
    <property type="entry name" value="RHO GTPASE-ACTIVATING PROTEIN CG5521-RELATED"/>
    <property type="match status" value="1"/>
</dbReference>
<feature type="compositionally biased region" description="Basic and acidic residues" evidence="3">
    <location>
        <begin position="191"/>
        <end position="200"/>
    </location>
</feature>
<dbReference type="InterPro" id="IPR027107">
    <property type="entry name" value="Tuberin/Ral-act_asu"/>
</dbReference>
<dbReference type="Proteomes" id="UP000265703">
    <property type="component" value="Unassembled WGS sequence"/>
</dbReference>
<dbReference type="InterPro" id="IPR035974">
    <property type="entry name" value="Rap/Ran-GAP_sf"/>
</dbReference>
<dbReference type="SUPFAM" id="SSF111347">
    <property type="entry name" value="Rap/Ran-GAP"/>
    <property type="match status" value="1"/>
</dbReference>
<dbReference type="InterPro" id="IPR016024">
    <property type="entry name" value="ARM-type_fold"/>
</dbReference>
<dbReference type="PANTHER" id="PTHR10063">
    <property type="entry name" value="TUBERIN"/>
    <property type="match status" value="1"/>
</dbReference>
<evidence type="ECO:0000313" key="6">
    <source>
        <dbReference type="Proteomes" id="UP000265703"/>
    </source>
</evidence>
<feature type="domain" description="Rap-GAP" evidence="4">
    <location>
        <begin position="1159"/>
        <end position="1373"/>
    </location>
</feature>
<reference evidence="5 6" key="1">
    <citation type="submission" date="2018-06" db="EMBL/GenBank/DDBJ databases">
        <title>Comparative genomics reveals the genomic features of Rhizophagus irregularis, R. cerebriforme, R. diaphanum and Gigaspora rosea, and their symbiotic lifestyle signature.</title>
        <authorList>
            <person name="Morin E."/>
            <person name="San Clemente H."/>
            <person name="Chen E.C.H."/>
            <person name="De La Providencia I."/>
            <person name="Hainaut M."/>
            <person name="Kuo A."/>
            <person name="Kohler A."/>
            <person name="Murat C."/>
            <person name="Tang N."/>
            <person name="Roy S."/>
            <person name="Loubradou J."/>
            <person name="Henrissat B."/>
            <person name="Grigoriev I.V."/>
            <person name="Corradi N."/>
            <person name="Roux C."/>
            <person name="Martin F.M."/>
        </authorList>
    </citation>
    <scope>NUCLEOTIDE SEQUENCE [LARGE SCALE GENOMIC DNA]</scope>
    <source>
        <strain evidence="5 6">DAOM 227022</strain>
    </source>
</reference>
<sequence length="1400" mass="157686">MDTDENSSTKGKDSSTSILRNVSIKRPRRGTLSGGDGTSSTTKQKIATAINQIVHRRASVSTPRPNLAGIIIPRSEPLQGRNTPSTSPIVDKNTSQQQFQPQAQKSQQSQQQQQQQQQEQRQSQGIKSKSPRPLSSHGSHNLSVTTEEDSSVDKSSDIISDSTNNNSDKRLGSSNSSSSSQKRLNTSIFTRDNKNVPKDDRMEKLLKKAKNFLDHKQRSKARITSLWSFIEIGFQKCPPTILRTYITFLIQHCLDNNDTMSDTISSYPSPATPILKSIVLGTENREFAHEIVKQALMLPAGSPLYKDIVRGAVHIVGIWILSGEEERPVFLRKSPSAPQPPHSAYSSFSSSIFASSSYTSLPSPECQSEPSFSPATTPSTASFSATYANANVYLRRYIVLLTLVFEDHSSDGGIVNIEVEAQVSIYRDVLALYRSIMAEGPIELESATWETLLSSLLDIQERIMNQPNKYAPISSVTLADDLADYLIEISPNHAEAIKCIVDILDMLSLVRNNQYGKFPLPLLFDFAPWLFEACNLPLAFAPGRALAYAGLCKIMSYPHEDFDEEYYPHFYRALLKGFIETIRNLLSKHDYNSTSEVTIQNAITILCSLICIVNQLPSLQVPNISYKDLTKMNGEDLDELNLSKLDNIKFSELRLMLQETLVSALSTEDTISNYETHNMLLYGLCTLAFDELTAISWPDKTIIKGCLQALLEQLYWSHLPVVTVAADCLITFAQNSSLWCEDDGIYFMILQDVFGNLIGSLNEHLALQKASHKNGRGFIIAKIFYCLLEWLMIIPPNLFTDTELCQLVFDAIEMAFELSNLELNKNPKKKYPISFYKSKGKNLNNEYPVKFKKAERTVPLDNVLEHDHSFNVVGFDSSAEDVNFVKEIAEFVLLHLTHHLDNFSPIHGPAMMHSTFVGPMGADTKDDEVSNNYHYFSFNDTTIITLVEIPGKDSSDIKVESNSSLDITTSPTITARNKSSNFFKDKNGLPIWTENCQSEQVNMLDNLLQYIDEQTSSITLNQTYSPSSTSDDLVLLEKELDRHIQEEVLYDKATDAQAQSWYENVISLRNNTLRDDNKIFNRLSRNPLYSRSTSHSSLGADFSLSKSFLPVLPPVAEKPSEPYQQCRLFLSHFGWLTPESLNDGTICVLNKGSTLFRDIRLLDKKHAREVFKFALLYVGPGQEDEQSILHNTSGSEKYNEFVQSLGWDIDLTTHPGYLGGLERNCSNGLTAVYYCTSTIEVIFHDVTKMPTDPNDPKQLRKKRHIGNDHVHIVWNEHHRDYRKSTIGGDFGNVQIVITPLSNELYDVDIYRDSKIPPFGPLLHGMVISRNVLGPLVRMTAIHAYRNSLHHITSNHSTIYQHPYMERATDIQMIMSKHKSNNCSTFEAFMSKIFFSEDLTV</sequence>
<dbReference type="OrthoDB" id="19311at2759"/>
<evidence type="ECO:0000256" key="2">
    <source>
        <dbReference type="ARBA" id="ARBA00022553"/>
    </source>
</evidence>
<dbReference type="SUPFAM" id="SSF48371">
    <property type="entry name" value="ARM repeat"/>
    <property type="match status" value="1"/>
</dbReference>
<keyword evidence="6" id="KW-1185">Reference proteome</keyword>
<dbReference type="InterPro" id="IPR046859">
    <property type="entry name" value="RGPA/RALGAPB_N"/>
</dbReference>
<protein>
    <recommendedName>
        <fullName evidence="4">Rap-GAP domain-containing protein</fullName>
    </recommendedName>
</protein>
<feature type="compositionally biased region" description="Low complexity" evidence="3">
    <location>
        <begin position="95"/>
        <end position="124"/>
    </location>
</feature>
<dbReference type="FunFam" id="3.40.50.11210:FF:000001">
    <property type="entry name" value="Ral GTPase-activating protein subunit alpha-1 isoform 1"/>
    <property type="match status" value="1"/>
</dbReference>
<dbReference type="InterPro" id="IPR000331">
    <property type="entry name" value="Rap/Ran_GAP_dom"/>
</dbReference>
<feature type="compositionally biased region" description="Polar residues" evidence="3">
    <location>
        <begin position="181"/>
        <end position="190"/>
    </location>
</feature>
<evidence type="ECO:0000259" key="4">
    <source>
        <dbReference type="PROSITE" id="PS50085"/>
    </source>
</evidence>
<keyword evidence="2" id="KW-0597">Phosphoprotein</keyword>
<feature type="compositionally biased region" description="Low complexity" evidence="3">
    <location>
        <begin position="157"/>
        <end position="166"/>
    </location>
</feature>
<name>A0A397SNU0_9GLOM</name>
<dbReference type="PROSITE" id="PS50085">
    <property type="entry name" value="RAPGAP"/>
    <property type="match status" value="1"/>
</dbReference>
<dbReference type="Pfam" id="PF02145">
    <property type="entry name" value="Rap_GAP"/>
    <property type="match status" value="1"/>
</dbReference>
<dbReference type="Gene3D" id="3.40.50.11210">
    <property type="entry name" value="Rap/Ran-GAP"/>
    <property type="match status" value="1"/>
</dbReference>
<dbReference type="GO" id="GO:0005096">
    <property type="term" value="F:GTPase activator activity"/>
    <property type="evidence" value="ECO:0007669"/>
    <property type="project" value="UniProtKB-KW"/>
</dbReference>
<gene>
    <name evidence="5" type="ORF">C1645_807126</name>
</gene>
<dbReference type="Pfam" id="PF20412">
    <property type="entry name" value="RALGAPB_N"/>
    <property type="match status" value="1"/>
</dbReference>
<dbReference type="GO" id="GO:0051056">
    <property type="term" value="P:regulation of small GTPase mediated signal transduction"/>
    <property type="evidence" value="ECO:0007669"/>
    <property type="project" value="InterPro"/>
</dbReference>